<feature type="active site" description="Proton donor" evidence="4">
    <location>
        <position position="168"/>
    </location>
</feature>
<evidence type="ECO:0000313" key="7">
    <source>
        <dbReference type="Proteomes" id="UP000293764"/>
    </source>
</evidence>
<organism evidence="6 7">
    <name type="scientific">Pengzhenrongella frigida</name>
    <dbReference type="NCBI Taxonomy" id="1259133"/>
    <lineage>
        <taxon>Bacteria</taxon>
        <taxon>Bacillati</taxon>
        <taxon>Actinomycetota</taxon>
        <taxon>Actinomycetes</taxon>
        <taxon>Micrococcales</taxon>
        <taxon>Pengzhenrongella</taxon>
    </lineage>
</organism>
<name>A0A4Q5MWL9_9MICO</name>
<dbReference type="PROSITE" id="PS51764">
    <property type="entry name" value="GH26"/>
    <property type="match status" value="1"/>
</dbReference>
<dbReference type="SUPFAM" id="SSF51445">
    <property type="entry name" value="(Trans)glycosidases"/>
    <property type="match status" value="1"/>
</dbReference>
<dbReference type="OrthoDB" id="9816550at2"/>
<sequence>MSAGERSAGTTLGNHRRRLVPSLLGAVALTLVLGTARATVPTVAAADDDCPIGSVGCFPRMALGLSTPGLPGTTAALYALESAVDHKADIALTFTSFRYAFDATNLRAVALTGAMPMVTWEPFDATVPEENRYPLRDLAAGANDTYLRAQAARIKAVGKPVALRFAHEMNASFYPWGAGVNGNTPADYVAAYRHVHDVFAQEDVHNVTWVWSPAALDTPNAPDLSPFYPGDDYVDWAGLSVYYDQPTDTWANTVEPTLRQLDTAAPDAPIYFAEAGVLPGDNRPTMIHELLGGLLRTPRAIGFTWFNFLSREDWRIDADLPALAAMREEIGVDWYDSAAVTAGLAPLLQVAPGLGGSPQVGASLTATDGSWRGATATTGRWLLCADASTATCRPAEASGPTFTLTPATVGQLVRYEVVATGVGGSTTASSAPSESVLPVPTPPARPVVEARSGGARVVFPAVPPGTTHWRLRLDGAALHLVAGTTADYWLTGLANGTVHTLSLAAVAVSSTATVESPTTSGTFTPMKQQFNPYVSVTGPTASFTMPTAPAGAEGWVLTVNGVAQTVALTTRSISVPGLPLGRPLSWSLAAGAGTWEGVAYGALTPPSTGAFTALATPAAPVVTPGSGSITLTMPTAPAGATGWRVSVGATTYPDLTLASTTFTASGLYPGFPSTWTLRATTSTSRSLPLTGTAAALSAAQ</sequence>
<keyword evidence="3 4" id="KW-0326">Glycosidase</keyword>
<dbReference type="Gene3D" id="3.20.20.80">
    <property type="entry name" value="Glycosidases"/>
    <property type="match status" value="1"/>
</dbReference>
<proteinExistence type="inferred from homology"/>
<dbReference type="InterPro" id="IPR000805">
    <property type="entry name" value="Glyco_hydro_26"/>
</dbReference>
<dbReference type="Proteomes" id="UP000293764">
    <property type="component" value="Unassembled WGS sequence"/>
</dbReference>
<evidence type="ECO:0000313" key="6">
    <source>
        <dbReference type="EMBL" id="RYV49955.1"/>
    </source>
</evidence>
<feature type="active site" description="Nucleophile" evidence="4">
    <location>
        <position position="274"/>
    </location>
</feature>
<dbReference type="EMBL" id="SDWW01000046">
    <property type="protein sequence ID" value="RYV49955.1"/>
    <property type="molecule type" value="Genomic_DNA"/>
</dbReference>
<reference evidence="6 7" key="1">
    <citation type="submission" date="2019-01" db="EMBL/GenBank/DDBJ databases">
        <title>Novel species of Cellulomonas.</title>
        <authorList>
            <person name="Liu Q."/>
            <person name="Xin Y.-H."/>
        </authorList>
    </citation>
    <scope>NUCLEOTIDE SEQUENCE [LARGE SCALE GENOMIC DNA]</scope>
    <source>
        <strain evidence="6 7">HLT2-17</strain>
    </source>
</reference>
<dbReference type="PANTHER" id="PTHR40079:SF4">
    <property type="entry name" value="GH26 DOMAIN-CONTAINING PROTEIN-RELATED"/>
    <property type="match status" value="1"/>
</dbReference>
<gene>
    <name evidence="6" type="ORF">EUA98_16105</name>
</gene>
<evidence type="ECO:0000256" key="3">
    <source>
        <dbReference type="ARBA" id="ARBA00023295"/>
    </source>
</evidence>
<keyword evidence="7" id="KW-1185">Reference proteome</keyword>
<dbReference type="InterPro" id="IPR017853">
    <property type="entry name" value="GH"/>
</dbReference>
<dbReference type="Gene3D" id="2.60.40.2700">
    <property type="match status" value="1"/>
</dbReference>
<dbReference type="RefSeq" id="WP_130103717.1">
    <property type="nucleotide sequence ID" value="NZ_SDWW01000046.1"/>
</dbReference>
<dbReference type="GO" id="GO:0016985">
    <property type="term" value="F:mannan endo-1,4-beta-mannosidase activity"/>
    <property type="evidence" value="ECO:0007669"/>
    <property type="project" value="InterPro"/>
</dbReference>
<dbReference type="Pfam" id="PF02156">
    <property type="entry name" value="Glyco_hydro_26"/>
    <property type="match status" value="1"/>
</dbReference>
<evidence type="ECO:0000256" key="4">
    <source>
        <dbReference type="PROSITE-ProRule" id="PRU01100"/>
    </source>
</evidence>
<dbReference type="InterPro" id="IPR022790">
    <property type="entry name" value="GH26_dom"/>
</dbReference>
<feature type="domain" description="GH26" evidence="5">
    <location>
        <begin position="34"/>
        <end position="333"/>
    </location>
</feature>
<protein>
    <recommendedName>
        <fullName evidence="5">GH26 domain-containing protein</fullName>
    </recommendedName>
</protein>
<evidence type="ECO:0000256" key="2">
    <source>
        <dbReference type="ARBA" id="ARBA00022801"/>
    </source>
</evidence>
<dbReference type="AlphaFoldDB" id="A0A4Q5MWL9"/>
<comment type="similarity">
    <text evidence="1 4">Belongs to the glycosyl hydrolase 26 family.</text>
</comment>
<dbReference type="PANTHER" id="PTHR40079">
    <property type="entry name" value="MANNAN ENDO-1,4-BETA-MANNOSIDASE E-RELATED"/>
    <property type="match status" value="1"/>
</dbReference>
<dbReference type="GO" id="GO:0006080">
    <property type="term" value="P:substituted mannan metabolic process"/>
    <property type="evidence" value="ECO:0007669"/>
    <property type="project" value="InterPro"/>
</dbReference>
<accession>A0A4Q5MWL9</accession>
<keyword evidence="2 4" id="KW-0378">Hydrolase</keyword>
<comment type="caution">
    <text evidence="6">The sequence shown here is derived from an EMBL/GenBank/DDBJ whole genome shotgun (WGS) entry which is preliminary data.</text>
</comment>
<evidence type="ECO:0000256" key="1">
    <source>
        <dbReference type="ARBA" id="ARBA00007754"/>
    </source>
</evidence>
<evidence type="ECO:0000259" key="5">
    <source>
        <dbReference type="PROSITE" id="PS51764"/>
    </source>
</evidence>